<dbReference type="Proteomes" id="UP000316079">
    <property type="component" value="Unassembled WGS sequence"/>
</dbReference>
<evidence type="ECO:0000313" key="3">
    <source>
        <dbReference type="Proteomes" id="UP000316079"/>
    </source>
</evidence>
<organism evidence="2 3">
    <name type="scientific">Danionella cerebrum</name>
    <dbReference type="NCBI Taxonomy" id="2873325"/>
    <lineage>
        <taxon>Eukaryota</taxon>
        <taxon>Metazoa</taxon>
        <taxon>Chordata</taxon>
        <taxon>Craniata</taxon>
        <taxon>Vertebrata</taxon>
        <taxon>Euteleostomi</taxon>
        <taxon>Actinopterygii</taxon>
        <taxon>Neopterygii</taxon>
        <taxon>Teleostei</taxon>
        <taxon>Ostariophysi</taxon>
        <taxon>Cypriniformes</taxon>
        <taxon>Danionidae</taxon>
        <taxon>Danioninae</taxon>
        <taxon>Danionella</taxon>
    </lineage>
</organism>
<comment type="caution">
    <text evidence="2">The sequence shown here is derived from an EMBL/GenBank/DDBJ whole genome shotgun (WGS) entry which is preliminary data.</text>
</comment>
<name>A0A553PMV2_9TELE</name>
<protein>
    <submittedName>
        <fullName evidence="2">Uncharacterized protein</fullName>
    </submittedName>
</protein>
<feature type="region of interest" description="Disordered" evidence="1">
    <location>
        <begin position="210"/>
        <end position="272"/>
    </location>
</feature>
<evidence type="ECO:0000313" key="2">
    <source>
        <dbReference type="EMBL" id="TRY79017.1"/>
    </source>
</evidence>
<feature type="compositionally biased region" description="Basic residues" evidence="1">
    <location>
        <begin position="210"/>
        <end position="257"/>
    </location>
</feature>
<reference evidence="2 3" key="1">
    <citation type="journal article" date="2019" name="Sci. Data">
        <title>Hybrid genome assembly and annotation of Danionella translucida.</title>
        <authorList>
            <person name="Kadobianskyi M."/>
            <person name="Schulze L."/>
            <person name="Schuelke M."/>
            <person name="Judkewitz B."/>
        </authorList>
    </citation>
    <scope>NUCLEOTIDE SEQUENCE [LARGE SCALE GENOMIC DNA]</scope>
    <source>
        <strain evidence="2 3">Bolton</strain>
    </source>
</reference>
<feature type="non-terminal residue" evidence="2">
    <location>
        <position position="1"/>
    </location>
</feature>
<dbReference type="AlphaFoldDB" id="A0A553PMV2"/>
<keyword evidence="3" id="KW-1185">Reference proteome</keyword>
<accession>A0A553PMV2</accession>
<dbReference type="EMBL" id="SRMA01026665">
    <property type="protein sequence ID" value="TRY79017.1"/>
    <property type="molecule type" value="Genomic_DNA"/>
</dbReference>
<proteinExistence type="predicted"/>
<dbReference type="OrthoDB" id="76388at2759"/>
<gene>
    <name evidence="2" type="ORF">DNTS_022222</name>
</gene>
<evidence type="ECO:0000256" key="1">
    <source>
        <dbReference type="SAM" id="MobiDB-lite"/>
    </source>
</evidence>
<sequence length="272" mass="31257">AATGAEGEHRLTCYLDTFTHHPHEGSCTHIILPPVSSVEDLHLQSWLDLISNDELSFGNLIQNLSTSMKGNRLDGLDKKTAEHWEAKQVNLEKLNLAVPGFHRKHRHRSHRRHDQVSREDEQKRRIHVLNSLLGNQVCEAVKSRQDEFISFTSASEEPSPVKEILQHGFGGIGVVFIDLEIFTESICLDLIHEELAIVERKVIRYSNHGCRHHHDHHHHRHLAHPSHREHGGRRHGHRHHGGHQHSSRHRGHHHHHDHSITAHGIADQQARE</sequence>